<dbReference type="Proteomes" id="UP000288805">
    <property type="component" value="Unassembled WGS sequence"/>
</dbReference>
<proteinExistence type="predicted"/>
<dbReference type="AlphaFoldDB" id="A0A438G7U4"/>
<comment type="caution">
    <text evidence="1">The sequence shown here is derived from an EMBL/GenBank/DDBJ whole genome shotgun (WGS) entry which is preliminary data.</text>
</comment>
<name>A0A438G7U4_VITVI</name>
<sequence>MPCETHAKIEKPVQIHFTTLRIPIASMRSANGYLLLEKLRATLQIGFHSIPRPVATNLKKQPPPLTPFRPCVRIKGGHTDPSVSREAKPRASLLRIHLRPFRPRPFHLFKGRVPSSPPQWPILDTETTKFSTPKPSHPFGIAPKIIIKRPMVTVPPIEARASGFIWITLEGAQSPTAIYFSIDGCQGILEARHIAEALHIPYQPDDPAHFK</sequence>
<dbReference type="EMBL" id="QGNW01000540">
    <property type="protein sequence ID" value="RVW68290.1"/>
    <property type="molecule type" value="Genomic_DNA"/>
</dbReference>
<evidence type="ECO:0000313" key="2">
    <source>
        <dbReference type="Proteomes" id="UP000288805"/>
    </source>
</evidence>
<protein>
    <submittedName>
        <fullName evidence="1">Uncharacterized protein</fullName>
    </submittedName>
</protein>
<organism evidence="1 2">
    <name type="scientific">Vitis vinifera</name>
    <name type="common">Grape</name>
    <dbReference type="NCBI Taxonomy" id="29760"/>
    <lineage>
        <taxon>Eukaryota</taxon>
        <taxon>Viridiplantae</taxon>
        <taxon>Streptophyta</taxon>
        <taxon>Embryophyta</taxon>
        <taxon>Tracheophyta</taxon>
        <taxon>Spermatophyta</taxon>
        <taxon>Magnoliopsida</taxon>
        <taxon>eudicotyledons</taxon>
        <taxon>Gunneridae</taxon>
        <taxon>Pentapetalae</taxon>
        <taxon>rosids</taxon>
        <taxon>Vitales</taxon>
        <taxon>Vitaceae</taxon>
        <taxon>Viteae</taxon>
        <taxon>Vitis</taxon>
    </lineage>
</organism>
<evidence type="ECO:0000313" key="1">
    <source>
        <dbReference type="EMBL" id="RVW68290.1"/>
    </source>
</evidence>
<accession>A0A438G7U4</accession>
<reference evidence="1 2" key="1">
    <citation type="journal article" date="2018" name="PLoS Genet.">
        <title>Population sequencing reveals clonal diversity and ancestral inbreeding in the grapevine cultivar Chardonnay.</title>
        <authorList>
            <person name="Roach M.J."/>
            <person name="Johnson D.L."/>
            <person name="Bohlmann J."/>
            <person name="van Vuuren H.J."/>
            <person name="Jones S.J."/>
            <person name="Pretorius I.S."/>
            <person name="Schmidt S.A."/>
            <person name="Borneman A.R."/>
        </authorList>
    </citation>
    <scope>NUCLEOTIDE SEQUENCE [LARGE SCALE GENOMIC DNA]</scope>
    <source>
        <strain evidence="2">cv. Chardonnay</strain>
        <tissue evidence="1">Leaf</tissue>
    </source>
</reference>
<gene>
    <name evidence="1" type="ORF">CK203_063665</name>
</gene>